<organism evidence="2 3">
    <name type="scientific">Botrytis galanthina</name>
    <dbReference type="NCBI Taxonomy" id="278940"/>
    <lineage>
        <taxon>Eukaryota</taxon>
        <taxon>Fungi</taxon>
        <taxon>Dikarya</taxon>
        <taxon>Ascomycota</taxon>
        <taxon>Pezizomycotina</taxon>
        <taxon>Leotiomycetes</taxon>
        <taxon>Helotiales</taxon>
        <taxon>Sclerotiniaceae</taxon>
        <taxon>Botrytis</taxon>
    </lineage>
</organism>
<evidence type="ECO:0000313" key="3">
    <source>
        <dbReference type="Proteomes" id="UP000308671"/>
    </source>
</evidence>
<feature type="region of interest" description="Disordered" evidence="1">
    <location>
        <begin position="426"/>
        <end position="501"/>
    </location>
</feature>
<protein>
    <submittedName>
        <fullName evidence="2">Uncharacterized protein</fullName>
    </submittedName>
</protein>
<evidence type="ECO:0000313" key="2">
    <source>
        <dbReference type="EMBL" id="THV44109.1"/>
    </source>
</evidence>
<keyword evidence="3" id="KW-1185">Reference proteome</keyword>
<feature type="region of interest" description="Disordered" evidence="1">
    <location>
        <begin position="50"/>
        <end position="148"/>
    </location>
</feature>
<dbReference type="OrthoDB" id="3552995at2759"/>
<feature type="compositionally biased region" description="Basic and acidic residues" evidence="1">
    <location>
        <begin position="483"/>
        <end position="501"/>
    </location>
</feature>
<feature type="compositionally biased region" description="Pro residues" evidence="1">
    <location>
        <begin position="56"/>
        <end position="66"/>
    </location>
</feature>
<feature type="compositionally biased region" description="Polar residues" evidence="1">
    <location>
        <begin position="95"/>
        <end position="112"/>
    </location>
</feature>
<name>A0A4S8QRL1_9HELO</name>
<feature type="compositionally biased region" description="Low complexity" evidence="1">
    <location>
        <begin position="122"/>
        <end position="139"/>
    </location>
</feature>
<dbReference type="Proteomes" id="UP000308671">
    <property type="component" value="Unassembled WGS sequence"/>
</dbReference>
<proteinExistence type="predicted"/>
<accession>A0A4S8QRL1</accession>
<comment type="caution">
    <text evidence="2">The sequence shown here is derived from an EMBL/GenBank/DDBJ whole genome shotgun (WGS) entry which is preliminary data.</text>
</comment>
<dbReference type="AlphaFoldDB" id="A0A4S8QRL1"/>
<evidence type="ECO:0000256" key="1">
    <source>
        <dbReference type="SAM" id="MobiDB-lite"/>
    </source>
</evidence>
<reference evidence="2 3" key="1">
    <citation type="submission" date="2017-12" db="EMBL/GenBank/DDBJ databases">
        <title>Comparative genomics of Botrytis spp.</title>
        <authorList>
            <person name="Valero-Jimenez C.A."/>
            <person name="Tapia P."/>
            <person name="Veloso J."/>
            <person name="Silva-Moreno E."/>
            <person name="Staats M."/>
            <person name="Valdes J.H."/>
            <person name="Van Kan J.A.L."/>
        </authorList>
    </citation>
    <scope>NUCLEOTIDE SEQUENCE [LARGE SCALE GENOMIC DNA]</scope>
    <source>
        <strain evidence="2 3">MUCL435</strain>
    </source>
</reference>
<sequence>MEIFSETASSKVIYSDIEYNIENCACGVNGNQNSTARYLRDQPFLSHDFISSPVQQFPPPPPPTFVPQPFEYHSSFIMPSNKRPSRHRKMPERLNSPSVQIETSTHSQNVANTSSTPPPTTPTYASSSSPSSAASTPTPLLRNGGREWRKTVRATLPSRAEVEHLSAQLSQESRASIAAVQASFAPVPMPQDEMPPPKPEDEYDVDSPYFGLNHTPEWDDLGIDIDDHSQGRWFPPGLMAPPSYDSLSSAAKFMLFQEVTKKMSFKDLVAYLNITGAQLDDFRELYNVETSRTKLEEDFKVVIVARLDDIHRNERRLVTAEDFDLIWREEVESKLPPTVLESPIPLLDIGKAIAFLQSCHGSQMSGNMLNNGQRSNNVVLSMSEVNEIIEEMRKYIRLGEGVTYDFSHNLGFREYLENENKLVGSGQGINPTAREAEEPAQNPIGRPKKRGKQFPNKPLRNKADLLKMVLPSKLQQMESVEDEAGKEAGDKAGDKGKGKML</sequence>
<gene>
    <name evidence="2" type="ORF">BGAL_0731g00040</name>
</gene>
<dbReference type="EMBL" id="PQXL01000726">
    <property type="protein sequence ID" value="THV44109.1"/>
    <property type="molecule type" value="Genomic_DNA"/>
</dbReference>